<dbReference type="Gene3D" id="2.60.200.20">
    <property type="match status" value="1"/>
</dbReference>
<dbReference type="InterPro" id="IPR000253">
    <property type="entry name" value="FHA_dom"/>
</dbReference>
<evidence type="ECO:0000259" key="2">
    <source>
        <dbReference type="PROSITE" id="PS50006"/>
    </source>
</evidence>
<feature type="domain" description="FHA" evidence="2">
    <location>
        <begin position="117"/>
        <end position="167"/>
    </location>
</feature>
<feature type="compositionally biased region" description="Low complexity" evidence="1">
    <location>
        <begin position="35"/>
        <end position="67"/>
    </location>
</feature>
<dbReference type="InterPro" id="IPR050923">
    <property type="entry name" value="Cell_Proc_Reg/RNA_Proc"/>
</dbReference>
<sequence>MALGALKVIVPQAHCICVPPSDDGALTPRQGGGAASSASSSSSSSSSASSSSTSNSATTSAAPSSTSAFTFNPPSFLKPIKEVGLIQLILVTQGTSSASTPAACHEQSYNLRGRPWVTIGRSHEACVRLQHPTASRAHAGLMHCADGLLYLIDFGSAHGTSTGGCKAQPVRPQVPTPIASGTLLRFGDKNAPLFLVKYCTKQDLLGSALHRQATHQQLQLPFTPTSPHPQPGSPPSRTGSSSAQPLEEQHPNPQQPQHDAQLGSAHDSEPPPPGAPSPKAPEVDDGMEQADDEEFTDPLTPHTMINTQLNAVLPSFIDSRIAARYAQVKRTLEPAGHSTGGMGQGEASGNSNGNGLLPVPGRCPFERSNKRVCFHRESSLSSSEPTCETHCQL</sequence>
<dbReference type="InterPro" id="IPR008984">
    <property type="entry name" value="SMAD_FHA_dom_sf"/>
</dbReference>
<feature type="compositionally biased region" description="Acidic residues" evidence="1">
    <location>
        <begin position="283"/>
        <end position="296"/>
    </location>
</feature>
<reference evidence="3" key="1">
    <citation type="submission" date="2021-01" db="EMBL/GenBank/DDBJ databases">
        <authorList>
            <person name="Corre E."/>
            <person name="Pelletier E."/>
            <person name="Niang G."/>
            <person name="Scheremetjew M."/>
            <person name="Finn R."/>
            <person name="Kale V."/>
            <person name="Holt S."/>
            <person name="Cochrane G."/>
            <person name="Meng A."/>
            <person name="Brown T."/>
            <person name="Cohen L."/>
        </authorList>
    </citation>
    <scope>NUCLEOTIDE SEQUENCE</scope>
    <source>
        <strain evidence="3">RCC1693</strain>
    </source>
</reference>
<feature type="compositionally biased region" description="Pro residues" evidence="1">
    <location>
        <begin position="224"/>
        <end position="234"/>
    </location>
</feature>
<name>A0A7S2FU56_9STRA</name>
<feature type="compositionally biased region" description="Pro residues" evidence="1">
    <location>
        <begin position="270"/>
        <end position="279"/>
    </location>
</feature>
<dbReference type="AlphaFoldDB" id="A0A7S2FU56"/>
<dbReference type="PROSITE" id="PS50006">
    <property type="entry name" value="FHA_DOMAIN"/>
    <property type="match status" value="1"/>
</dbReference>
<dbReference type="SMART" id="SM00240">
    <property type="entry name" value="FHA"/>
    <property type="match status" value="1"/>
</dbReference>
<accession>A0A7S2FU56</accession>
<dbReference type="SUPFAM" id="SSF49879">
    <property type="entry name" value="SMAD/FHA domain"/>
    <property type="match status" value="1"/>
</dbReference>
<protein>
    <recommendedName>
        <fullName evidence="2">FHA domain-containing protein</fullName>
    </recommendedName>
</protein>
<gene>
    <name evidence="3" type="ORF">FPAR1323_LOCUS8426</name>
</gene>
<dbReference type="EMBL" id="HBGT01015767">
    <property type="protein sequence ID" value="CAD9414924.1"/>
    <property type="molecule type" value="Transcribed_RNA"/>
</dbReference>
<feature type="region of interest" description="Disordered" evidence="1">
    <location>
        <begin position="334"/>
        <end position="354"/>
    </location>
</feature>
<dbReference type="Pfam" id="PF00498">
    <property type="entry name" value="FHA"/>
    <property type="match status" value="1"/>
</dbReference>
<feature type="region of interest" description="Disordered" evidence="1">
    <location>
        <begin position="220"/>
        <end position="301"/>
    </location>
</feature>
<organism evidence="3">
    <name type="scientific">Florenciella parvula</name>
    <dbReference type="NCBI Taxonomy" id="236787"/>
    <lineage>
        <taxon>Eukaryota</taxon>
        <taxon>Sar</taxon>
        <taxon>Stramenopiles</taxon>
        <taxon>Ochrophyta</taxon>
        <taxon>Dictyochophyceae</taxon>
        <taxon>Florenciellales</taxon>
        <taxon>Florenciella</taxon>
    </lineage>
</organism>
<evidence type="ECO:0000256" key="1">
    <source>
        <dbReference type="SAM" id="MobiDB-lite"/>
    </source>
</evidence>
<feature type="region of interest" description="Disordered" evidence="1">
    <location>
        <begin position="26"/>
        <end position="67"/>
    </location>
</feature>
<evidence type="ECO:0000313" key="3">
    <source>
        <dbReference type="EMBL" id="CAD9414924.1"/>
    </source>
</evidence>
<feature type="compositionally biased region" description="Low complexity" evidence="1">
    <location>
        <begin position="235"/>
        <end position="258"/>
    </location>
</feature>
<dbReference type="PANTHER" id="PTHR23308">
    <property type="entry name" value="NUCLEAR INHIBITOR OF PROTEIN PHOSPHATASE-1"/>
    <property type="match status" value="1"/>
</dbReference>
<proteinExistence type="predicted"/>